<keyword evidence="6 11" id="KW-0328">Glycosyltransferase</keyword>
<evidence type="ECO:0000256" key="6">
    <source>
        <dbReference type="ARBA" id="ARBA00022676"/>
    </source>
</evidence>
<evidence type="ECO:0000256" key="9">
    <source>
        <dbReference type="ARBA" id="ARBA00048975"/>
    </source>
</evidence>
<dbReference type="SUPFAM" id="SSF53756">
    <property type="entry name" value="UDP-Glycosyltransferase/glycogen phosphorylase"/>
    <property type="match status" value="1"/>
</dbReference>
<accession>A0A7H9CJL8</accession>
<comment type="catalytic activity">
    <reaction evidence="9">
        <text>a lipid X + a UDP-2-N,3-O-bis[(3R)-3-hydroxyacyl]-alpha-D-glucosamine = a lipid A disaccharide + UDP + H(+)</text>
        <dbReference type="Rhea" id="RHEA:67828"/>
        <dbReference type="ChEBI" id="CHEBI:15378"/>
        <dbReference type="ChEBI" id="CHEBI:58223"/>
        <dbReference type="ChEBI" id="CHEBI:137748"/>
        <dbReference type="ChEBI" id="CHEBI:176338"/>
        <dbReference type="ChEBI" id="CHEBI:176343"/>
        <dbReference type="EC" id="2.4.1.182"/>
    </reaction>
</comment>
<protein>
    <recommendedName>
        <fullName evidence="3 10">Lipid-A-disaccharide synthase</fullName>
        <ecNumber evidence="2 10">2.4.1.182</ecNumber>
    </recommendedName>
</protein>
<evidence type="ECO:0000256" key="1">
    <source>
        <dbReference type="ARBA" id="ARBA00002056"/>
    </source>
</evidence>
<reference evidence="11 12" key="1">
    <citation type="submission" date="2020-02" db="EMBL/GenBank/DDBJ databases">
        <title>Complete genome sequence of the novel Campylobacter species Candidatus Campylobacter infans.</title>
        <authorList>
            <person name="Duim B."/>
            <person name="Zomer A."/>
            <person name="van der Graaf L."/>
            <person name="Wagenaar J."/>
        </authorList>
    </citation>
    <scope>NUCLEOTIDE SEQUENCE [LARGE SCALE GENOMIC DNA]</scope>
    <source>
        <strain evidence="11 12">19S00001</strain>
    </source>
</reference>
<comment type="function">
    <text evidence="1">Condensation of UDP-2,3-diacylglucosamine and 2,3-diacylglucosamine-1-phosphate to form lipid A disaccharide, a precursor of lipid A, a phosphorylated glycolipid that anchors the lipopolysaccharide to the outer membrane of the cell.</text>
</comment>
<evidence type="ECO:0000313" key="11">
    <source>
        <dbReference type="EMBL" id="QLI05811.1"/>
    </source>
</evidence>
<dbReference type="GO" id="GO:0016020">
    <property type="term" value="C:membrane"/>
    <property type="evidence" value="ECO:0007669"/>
    <property type="project" value="GOC"/>
</dbReference>
<evidence type="ECO:0000256" key="8">
    <source>
        <dbReference type="ARBA" id="ARBA00023098"/>
    </source>
</evidence>
<evidence type="ECO:0000256" key="3">
    <source>
        <dbReference type="ARBA" id="ARBA00020902"/>
    </source>
</evidence>
<dbReference type="PANTHER" id="PTHR30372:SF4">
    <property type="entry name" value="LIPID-A-DISACCHARIDE SYNTHASE, MITOCHONDRIAL-RELATED"/>
    <property type="match status" value="1"/>
</dbReference>
<dbReference type="PANTHER" id="PTHR30372">
    <property type="entry name" value="LIPID-A-DISACCHARIDE SYNTHASE"/>
    <property type="match status" value="1"/>
</dbReference>
<dbReference type="NCBIfam" id="TIGR00215">
    <property type="entry name" value="lpxB"/>
    <property type="match status" value="1"/>
</dbReference>
<evidence type="ECO:0000256" key="2">
    <source>
        <dbReference type="ARBA" id="ARBA00012687"/>
    </source>
</evidence>
<evidence type="ECO:0000256" key="10">
    <source>
        <dbReference type="NCBIfam" id="TIGR00215"/>
    </source>
</evidence>
<evidence type="ECO:0000256" key="7">
    <source>
        <dbReference type="ARBA" id="ARBA00022679"/>
    </source>
</evidence>
<dbReference type="EC" id="2.4.1.182" evidence="2 10"/>
<keyword evidence="8" id="KW-0443">Lipid metabolism</keyword>
<dbReference type="GO" id="GO:0009245">
    <property type="term" value="P:lipid A biosynthetic process"/>
    <property type="evidence" value="ECO:0007669"/>
    <property type="project" value="UniProtKB-UniRule"/>
</dbReference>
<dbReference type="InterPro" id="IPR003835">
    <property type="entry name" value="Glyco_trans_19"/>
</dbReference>
<dbReference type="EMBL" id="CP049075">
    <property type="protein sequence ID" value="QLI05811.1"/>
    <property type="molecule type" value="Genomic_DNA"/>
</dbReference>
<organism evidence="11 12">
    <name type="scientific">Candidatus Campylobacter infans</name>
    <dbReference type="NCBI Taxonomy" id="2561898"/>
    <lineage>
        <taxon>Bacteria</taxon>
        <taxon>Pseudomonadati</taxon>
        <taxon>Campylobacterota</taxon>
        <taxon>Epsilonproteobacteria</taxon>
        <taxon>Campylobacterales</taxon>
        <taxon>Campylobacteraceae</taxon>
        <taxon>Campylobacter</taxon>
    </lineage>
</organism>
<dbReference type="Pfam" id="PF02684">
    <property type="entry name" value="LpxB"/>
    <property type="match status" value="1"/>
</dbReference>
<gene>
    <name evidence="11" type="primary">lpxB</name>
    <name evidence="11" type="ORF">CINF_1326</name>
</gene>
<sequence>MKILATCLENSANLHLKSVLYELIKREKIELYGIFSKDIENFLNSQDGCLAHASYDSLEFNAMGFMQILPLIFKAKRAIKELKQLANSVDAVLLIDSPDFNLPLAKALKNAKIRAKITYYILPQVWAWRKGRAKQVEKYCDNIASIWPFEKDFYQGASFVGHPLLDEIKIQKNPQKSNKIVFMPGSRKQEISHLMPIFRTLAPCLNEEKIIVVPQYLRGKENEYYGDLSGFSLSYDGLDALANADFAFICSGTATLEAAIIGTPFVLCYKARAFDIWLAKKLVKIKHIGLANIIFDFLHLKPLHTELLQDELNIDNLLKAYHSANPSDFLQASTKLKSYLQTGSAKSVANIIMPWRFNAFNSW</sequence>
<name>A0A7H9CJL8_9BACT</name>
<dbReference type="GO" id="GO:0008915">
    <property type="term" value="F:lipid-A-disaccharide synthase activity"/>
    <property type="evidence" value="ECO:0007669"/>
    <property type="project" value="UniProtKB-UniRule"/>
</dbReference>
<keyword evidence="4" id="KW-0444">Lipid biosynthesis</keyword>
<keyword evidence="12" id="KW-1185">Reference proteome</keyword>
<proteinExistence type="predicted"/>
<evidence type="ECO:0000313" key="12">
    <source>
        <dbReference type="Proteomes" id="UP000509414"/>
    </source>
</evidence>
<dbReference type="Proteomes" id="UP000509414">
    <property type="component" value="Chromosome"/>
</dbReference>
<evidence type="ECO:0000256" key="5">
    <source>
        <dbReference type="ARBA" id="ARBA00022556"/>
    </source>
</evidence>
<dbReference type="AlphaFoldDB" id="A0A7H9CJL8"/>
<keyword evidence="7 11" id="KW-0808">Transferase</keyword>
<keyword evidence="5" id="KW-0441">Lipid A biosynthesis</keyword>
<dbReference type="RefSeq" id="WP_179974970.1">
    <property type="nucleotide sequence ID" value="NZ_CP049075.1"/>
</dbReference>
<dbReference type="GO" id="GO:0005543">
    <property type="term" value="F:phospholipid binding"/>
    <property type="evidence" value="ECO:0007669"/>
    <property type="project" value="TreeGrafter"/>
</dbReference>
<evidence type="ECO:0000256" key="4">
    <source>
        <dbReference type="ARBA" id="ARBA00022516"/>
    </source>
</evidence>
<dbReference type="KEGG" id="cinf:CINF_1326"/>